<sequence precursor="true">MKKTTLASLIGAAAFAVAGAANATIVVGGENGYEFSVDGNINQFFIHTDSDNPGMGDQKNSQVANGLLPTFFGFNVSAPEVNGLKVAARVSISPSTNDGSYFGGALNQGSGAMEQREAFATVDGSFGQVMLGKGLGLYSANNILLDQTLFGVGATGLAAGGAQNSAVTTLGRIGWGYEYANWRSQIKWTSNDMGGFKVAVAVLDADDYENSIYGRGIEEKDPRYEASISYAGAFDGGSMKLWLDGMSQKVEYVGTDDRSHAWTLGGQLVLGGFEAVAAYYDSEGQGLAGLGLGAFDANGDAREGDGYYAQLGYRFGGQTFLAASYGESTLDNAGAATISDGFGNLDKNSMFTVGVYHDVTSNLKLVAEYSKMETEFHDTSAEPETDVIAIGGFISW</sequence>
<dbReference type="InterPro" id="IPR023614">
    <property type="entry name" value="Porin_dom_sf"/>
</dbReference>
<dbReference type="STRING" id="754477.Q7C_1674"/>
<evidence type="ECO:0000259" key="2">
    <source>
        <dbReference type="Pfam" id="PF13609"/>
    </source>
</evidence>
<dbReference type="AlphaFoldDB" id="I1YIS8"/>
<evidence type="ECO:0000256" key="1">
    <source>
        <dbReference type="SAM" id="SignalP"/>
    </source>
</evidence>
<keyword evidence="1" id="KW-0732">Signal</keyword>
<dbReference type="KEGG" id="mec:Q7C_1674"/>
<proteinExistence type="predicted"/>
<accession>I1YIS8</accession>
<gene>
    <name evidence="3" type="ordered locus">Q7C_1674</name>
</gene>
<feature type="signal peptide" evidence="1">
    <location>
        <begin position="1"/>
        <end position="23"/>
    </location>
</feature>
<dbReference type="GO" id="GO:0016020">
    <property type="term" value="C:membrane"/>
    <property type="evidence" value="ECO:0007669"/>
    <property type="project" value="InterPro"/>
</dbReference>
<dbReference type="RefSeq" id="WP_014704241.1">
    <property type="nucleotide sequence ID" value="NC_017856.1"/>
</dbReference>
<keyword evidence="4" id="KW-1185">Reference proteome</keyword>
<reference evidence="3 4" key="1">
    <citation type="journal article" date="2012" name="J. Bacteriol.">
        <title>Complete genome sequences of Methylophaga sp. strain JAM1 and Methylophaga sp. strain JAM7.</title>
        <authorList>
            <person name="Villeneuve C."/>
            <person name="Martineau C."/>
            <person name="Mauffrey F."/>
            <person name="Villemur R."/>
        </authorList>
    </citation>
    <scope>NUCLEOTIDE SEQUENCE [LARGE SCALE GENOMIC DNA]</scope>
    <source>
        <strain evidence="3 4">JAM7</strain>
    </source>
</reference>
<name>I1YIS8_METFJ</name>
<dbReference type="eggNOG" id="COG3203">
    <property type="taxonomic scope" value="Bacteria"/>
</dbReference>
<dbReference type="PATRIC" id="fig|754477.3.peg.1650"/>
<dbReference type="InterPro" id="IPR033900">
    <property type="entry name" value="Gram_neg_porin_domain"/>
</dbReference>
<organism evidence="3 4">
    <name type="scientific">Methylophaga frappieri (strain ATCC BAA-2434 / DSM 25690 / JAM7)</name>
    <dbReference type="NCBI Taxonomy" id="754477"/>
    <lineage>
        <taxon>Bacteria</taxon>
        <taxon>Pseudomonadati</taxon>
        <taxon>Pseudomonadota</taxon>
        <taxon>Gammaproteobacteria</taxon>
        <taxon>Thiotrichales</taxon>
        <taxon>Piscirickettsiaceae</taxon>
        <taxon>Methylophaga</taxon>
    </lineage>
</organism>
<dbReference type="Pfam" id="PF13609">
    <property type="entry name" value="Porin_4"/>
    <property type="match status" value="1"/>
</dbReference>
<feature type="chain" id="PRO_5003654504" description="Porin domain-containing protein" evidence="1">
    <location>
        <begin position="24"/>
        <end position="396"/>
    </location>
</feature>
<feature type="domain" description="Porin" evidence="2">
    <location>
        <begin position="12"/>
        <end position="374"/>
    </location>
</feature>
<dbReference type="GO" id="GO:0015288">
    <property type="term" value="F:porin activity"/>
    <property type="evidence" value="ECO:0007669"/>
    <property type="project" value="InterPro"/>
</dbReference>
<dbReference type="HOGENOM" id="CLU_032382_1_0_6"/>
<evidence type="ECO:0000313" key="3">
    <source>
        <dbReference type="EMBL" id="AFJ02821.1"/>
    </source>
</evidence>
<dbReference type="OrthoDB" id="8735103at2"/>
<dbReference type="SUPFAM" id="SSF56935">
    <property type="entry name" value="Porins"/>
    <property type="match status" value="1"/>
</dbReference>
<protein>
    <recommendedName>
        <fullName evidence="2">Porin domain-containing protein</fullName>
    </recommendedName>
</protein>
<dbReference type="Gene3D" id="2.40.160.10">
    <property type="entry name" value="Porin"/>
    <property type="match status" value="1"/>
</dbReference>
<evidence type="ECO:0000313" key="4">
    <source>
        <dbReference type="Proteomes" id="UP000009145"/>
    </source>
</evidence>
<dbReference type="EMBL" id="CP003380">
    <property type="protein sequence ID" value="AFJ02821.1"/>
    <property type="molecule type" value="Genomic_DNA"/>
</dbReference>
<dbReference type="Proteomes" id="UP000009145">
    <property type="component" value="Chromosome"/>
</dbReference>